<dbReference type="InterPro" id="IPR012674">
    <property type="entry name" value="Calycin"/>
</dbReference>
<dbReference type="AlphaFoldDB" id="C9W1G2"/>
<evidence type="ECO:0000313" key="1">
    <source>
        <dbReference type="EMBL" id="ACX53909.1"/>
    </source>
</evidence>
<dbReference type="Gene3D" id="2.40.128.20">
    <property type="match status" value="1"/>
</dbReference>
<dbReference type="VEuPathDB" id="VectorBase:RSAN_037022"/>
<reference evidence="1" key="2">
    <citation type="journal article" date="2013" name="Ticks Tick Borne Dis.">
        <title>Proteome of Rhipicephalus sanguineus tick saliva induced by the secretagogues pilocarpine and dopamine.</title>
        <authorList>
            <person name="Oliveira C.J."/>
            <person name="Anatriello E."/>
            <person name="de Miranda-Santos I.K."/>
            <person name="Francischetti I.M."/>
            <person name="Sa-Nunes A."/>
            <person name="Ferreira B.R."/>
            <person name="Ribeiro J.M."/>
        </authorList>
    </citation>
    <scope>NUCLEOTIDE SEQUENCE</scope>
    <source>
        <tissue evidence="1">Salivary glands</tissue>
    </source>
</reference>
<proteinExistence type="evidence at transcript level"/>
<dbReference type="OrthoDB" id="10441698at2759"/>
<organism evidence="1">
    <name type="scientific">Rhipicephalus sanguineus</name>
    <name type="common">Brown dog tick</name>
    <name type="synonym">Ixodes sanguineus</name>
    <dbReference type="NCBI Taxonomy" id="34632"/>
    <lineage>
        <taxon>Eukaryota</taxon>
        <taxon>Metazoa</taxon>
        <taxon>Ecdysozoa</taxon>
        <taxon>Arthropoda</taxon>
        <taxon>Chelicerata</taxon>
        <taxon>Arachnida</taxon>
        <taxon>Acari</taxon>
        <taxon>Parasitiformes</taxon>
        <taxon>Ixodida</taxon>
        <taxon>Ixodoidea</taxon>
        <taxon>Ixodidae</taxon>
        <taxon>Rhipicephalinae</taxon>
        <taxon>Rhipicephalus</taxon>
        <taxon>Rhipicephalus</taxon>
    </lineage>
</organism>
<accession>C9W1G2</accession>
<name>C9W1G2_RHISA</name>
<reference evidence="1" key="1">
    <citation type="journal article" date="2010" name="BMC Genomics">
        <title>An insight into the sialotranscriptome of the brown dog tick, Rhipicephalus sanguineus.</title>
        <authorList>
            <person name="Anatriello E."/>
            <person name="Ribeiro J.M."/>
            <person name="de Miranda-Santos I.K."/>
            <person name="Brandao L.G."/>
            <person name="Anderson J.M."/>
            <person name="Valenzuela J.G."/>
            <person name="Maruyama S.R."/>
            <person name="Silva J.S."/>
            <person name="Ferreira B.R."/>
        </authorList>
    </citation>
    <scope>NUCLEOTIDE SEQUENCE</scope>
    <source>
        <tissue evidence="1">Salivary glands</tissue>
    </source>
</reference>
<sequence>MTTGILSLNLTTLDNPGITCMKAMATERNVSSRTFSQIVGEKSSGSWRIKYLDYQPVRRRTQVRKFTSVDRQTGESLTHTFHYTIRGCAVIQKQSNKAGRAYREGWELWVNKANLVRKPEDETFCRMYYKLFCNCTKPKQYKIEDCDERHYKGIMLA</sequence>
<dbReference type="EMBL" id="EZ406110">
    <property type="protein sequence ID" value="ACX53909.1"/>
    <property type="molecule type" value="mRNA"/>
</dbReference>
<protein>
    <submittedName>
        <fullName evidence="1">Putative 22.5 kDa secreted histamine binding protein</fullName>
    </submittedName>
</protein>